<organism evidence="1 2">
    <name type="scientific">Aquipluma nitroreducens</name>
    <dbReference type="NCBI Taxonomy" id="2010828"/>
    <lineage>
        <taxon>Bacteria</taxon>
        <taxon>Pseudomonadati</taxon>
        <taxon>Bacteroidota</taxon>
        <taxon>Bacteroidia</taxon>
        <taxon>Marinilabiliales</taxon>
        <taxon>Prolixibacteraceae</taxon>
        <taxon>Aquipluma</taxon>
    </lineage>
</organism>
<evidence type="ECO:0000313" key="2">
    <source>
        <dbReference type="Proteomes" id="UP001193389"/>
    </source>
</evidence>
<dbReference type="AlphaFoldDB" id="A0A5K7S956"/>
<accession>A0A5K7S956</accession>
<gene>
    <name evidence="1" type="ORF">AQPE_2242</name>
</gene>
<evidence type="ECO:0000313" key="1">
    <source>
        <dbReference type="EMBL" id="BBE18082.1"/>
    </source>
</evidence>
<dbReference type="Proteomes" id="UP001193389">
    <property type="component" value="Chromosome"/>
</dbReference>
<reference evidence="1" key="1">
    <citation type="journal article" date="2020" name="Int. J. Syst. Evol. Microbiol.">
        <title>Aquipluma nitroreducens gen. nov. sp. nov., a novel facultatively anaerobic bacterium isolated from a freshwater lake.</title>
        <authorList>
            <person name="Watanabe M."/>
            <person name="Kojima H."/>
            <person name="Fukui M."/>
        </authorList>
    </citation>
    <scope>NUCLEOTIDE SEQUENCE</scope>
    <source>
        <strain evidence="1">MeG22</strain>
    </source>
</reference>
<proteinExistence type="predicted"/>
<sequence length="41" mass="4701">MNPNIQRKKSLVIRTEGKNPSRHLTGIIIGEKVKNNLPIYE</sequence>
<protein>
    <submittedName>
        <fullName evidence="1">Uncharacterized protein</fullName>
    </submittedName>
</protein>
<dbReference type="EMBL" id="AP018694">
    <property type="protein sequence ID" value="BBE18082.1"/>
    <property type="molecule type" value="Genomic_DNA"/>
</dbReference>
<keyword evidence="2" id="KW-1185">Reference proteome</keyword>
<name>A0A5K7S956_9BACT</name>
<dbReference type="KEGG" id="anf:AQPE_2242"/>